<dbReference type="Proteomes" id="UP000095342">
    <property type="component" value="Chromosome"/>
</dbReference>
<name>A0A1D8K7C2_9GAMM</name>
<comment type="caution">
    <text evidence="11">Lacks conserved residue(s) required for the propagation of feature annotation.</text>
</comment>
<evidence type="ECO:0000256" key="2">
    <source>
        <dbReference type="ARBA" id="ARBA00022448"/>
    </source>
</evidence>
<dbReference type="GO" id="GO:0043952">
    <property type="term" value="P:protein transport by the Sec complex"/>
    <property type="evidence" value="ECO:0007669"/>
    <property type="project" value="UniProtKB-UniRule"/>
</dbReference>
<evidence type="ECO:0000259" key="12">
    <source>
        <dbReference type="Pfam" id="PF02355"/>
    </source>
</evidence>
<comment type="similarity">
    <text evidence="9 11">Belongs to the SecD/SecF family. SecD subfamily.</text>
</comment>
<dbReference type="InterPro" id="IPR048631">
    <property type="entry name" value="SecD_1st"/>
</dbReference>
<dbReference type="InterPro" id="IPR048634">
    <property type="entry name" value="SecD_SecF_C"/>
</dbReference>
<dbReference type="Pfam" id="PF22599">
    <property type="entry name" value="SecDF_P1_head"/>
    <property type="match status" value="1"/>
</dbReference>
<dbReference type="AlphaFoldDB" id="A0A1D8K7C2"/>
<dbReference type="PANTHER" id="PTHR30081">
    <property type="entry name" value="PROTEIN-EXPORT MEMBRANE PROTEIN SEC"/>
    <property type="match status" value="1"/>
</dbReference>
<keyword evidence="8 11" id="KW-0472">Membrane</keyword>
<evidence type="ECO:0000256" key="4">
    <source>
        <dbReference type="ARBA" id="ARBA00022692"/>
    </source>
</evidence>
<evidence type="ECO:0000313" key="16">
    <source>
        <dbReference type="EMBL" id="AOV16861.1"/>
    </source>
</evidence>
<accession>A0A1D8K7C2</accession>
<feature type="domain" description="Protein translocase subunit SecDF P1" evidence="14">
    <location>
        <begin position="227"/>
        <end position="285"/>
    </location>
</feature>
<evidence type="ECO:0000256" key="1">
    <source>
        <dbReference type="ARBA" id="ARBA00004651"/>
    </source>
</evidence>
<dbReference type="EMBL" id="CP017448">
    <property type="protein sequence ID" value="AOV16861.1"/>
    <property type="molecule type" value="Genomic_DNA"/>
</dbReference>
<dbReference type="Pfam" id="PF13721">
    <property type="entry name" value="SecD-TM1"/>
    <property type="match status" value="1"/>
</dbReference>
<keyword evidence="17" id="KW-1185">Reference proteome</keyword>
<evidence type="ECO:0000259" key="13">
    <source>
        <dbReference type="Pfam" id="PF13721"/>
    </source>
</evidence>
<dbReference type="NCBIfam" id="TIGR01129">
    <property type="entry name" value="secD"/>
    <property type="match status" value="1"/>
</dbReference>
<evidence type="ECO:0000256" key="5">
    <source>
        <dbReference type="ARBA" id="ARBA00022927"/>
    </source>
</evidence>
<evidence type="ECO:0000313" key="17">
    <source>
        <dbReference type="Proteomes" id="UP000095342"/>
    </source>
</evidence>
<evidence type="ECO:0000256" key="9">
    <source>
        <dbReference type="ARBA" id="ARBA00060774"/>
    </source>
</evidence>
<dbReference type="HAMAP" id="MF_01463_B">
    <property type="entry name" value="SecD_B"/>
    <property type="match status" value="1"/>
</dbReference>
<dbReference type="GO" id="GO:0006605">
    <property type="term" value="P:protein targeting"/>
    <property type="evidence" value="ECO:0007669"/>
    <property type="project" value="UniProtKB-UniRule"/>
</dbReference>
<dbReference type="Gene3D" id="3.30.1360.200">
    <property type="match status" value="1"/>
</dbReference>
<dbReference type="Pfam" id="PF02355">
    <property type="entry name" value="SecD_SecF_C"/>
    <property type="match status" value="1"/>
</dbReference>
<dbReference type="Gene3D" id="1.20.1640.10">
    <property type="entry name" value="Multidrug efflux transporter AcrB transmembrane domain"/>
    <property type="match status" value="1"/>
</dbReference>
<dbReference type="Gene3D" id="3.30.70.260">
    <property type="match status" value="1"/>
</dbReference>
<dbReference type="FunFam" id="3.30.70.3400:FF:000003">
    <property type="entry name" value="Preprotein translocase subunit SecD"/>
    <property type="match status" value="1"/>
</dbReference>
<dbReference type="PRINTS" id="PR00702">
    <property type="entry name" value="ACRIFLAVINRP"/>
</dbReference>
<keyword evidence="2 11" id="KW-0813">Transport</keyword>
<keyword evidence="7 11" id="KW-0811">Translocation</keyword>
<dbReference type="PANTHER" id="PTHR30081:SF1">
    <property type="entry name" value="PROTEIN TRANSLOCASE SUBUNIT SECD"/>
    <property type="match status" value="1"/>
</dbReference>
<dbReference type="InterPro" id="IPR022813">
    <property type="entry name" value="SecD/SecF_arch_bac"/>
</dbReference>
<keyword evidence="6 11" id="KW-1133">Transmembrane helix</keyword>
<feature type="domain" description="SecD export protein N-terminal TM" evidence="13">
    <location>
        <begin position="1"/>
        <end position="100"/>
    </location>
</feature>
<evidence type="ECO:0000259" key="14">
    <source>
        <dbReference type="Pfam" id="PF21760"/>
    </source>
</evidence>
<organism evidence="16 17">
    <name type="scientific">Acidihalobacter aeolianus</name>
    <dbReference type="NCBI Taxonomy" id="2792603"/>
    <lineage>
        <taxon>Bacteria</taxon>
        <taxon>Pseudomonadati</taxon>
        <taxon>Pseudomonadota</taxon>
        <taxon>Gammaproteobacteria</taxon>
        <taxon>Chromatiales</taxon>
        <taxon>Ectothiorhodospiraceae</taxon>
        <taxon>Acidihalobacter</taxon>
    </lineage>
</organism>
<dbReference type="FunFam" id="3.30.1360.200:FF:000001">
    <property type="entry name" value="Protein translocase subunit SecD"/>
    <property type="match status" value="1"/>
</dbReference>
<feature type="transmembrane region" description="Helical" evidence="11">
    <location>
        <begin position="579"/>
        <end position="603"/>
    </location>
</feature>
<comment type="subunit">
    <text evidence="11">Forms a complex with SecF. Part of the essential Sec protein translocation apparatus which comprises SecA, SecYEG and auxiliary proteins SecDF-YajC and YidC.</text>
</comment>
<dbReference type="GO" id="GO:0065002">
    <property type="term" value="P:intracellular protein transmembrane transport"/>
    <property type="evidence" value="ECO:0007669"/>
    <property type="project" value="UniProtKB-UniRule"/>
</dbReference>
<dbReference type="Pfam" id="PF21760">
    <property type="entry name" value="SecD_1st"/>
    <property type="match status" value="1"/>
</dbReference>
<proteinExistence type="inferred from homology"/>
<dbReference type="NCBIfam" id="TIGR00916">
    <property type="entry name" value="2A0604s01"/>
    <property type="match status" value="1"/>
</dbReference>
<feature type="transmembrane region" description="Helical" evidence="11">
    <location>
        <begin position="456"/>
        <end position="475"/>
    </location>
</feature>
<feature type="domain" description="Protein export membrane protein SecD/SecF C-terminal" evidence="12">
    <location>
        <begin position="436"/>
        <end position="601"/>
    </location>
</feature>
<feature type="transmembrane region" description="Helical" evidence="11">
    <location>
        <begin position="551"/>
        <end position="573"/>
    </location>
</feature>
<keyword evidence="4 11" id="KW-0812">Transmembrane</keyword>
<dbReference type="InterPro" id="IPR055344">
    <property type="entry name" value="SecD_SecF_C_bact"/>
</dbReference>
<evidence type="ECO:0000256" key="8">
    <source>
        <dbReference type="ARBA" id="ARBA00023136"/>
    </source>
</evidence>
<comment type="function">
    <text evidence="11">Part of the Sec protein translocase complex. Interacts with the SecYEG preprotein conducting channel. SecDF uses the proton motive force (PMF) to complete protein translocation after the ATP-dependent function of SecA.</text>
</comment>
<dbReference type="InterPro" id="IPR054384">
    <property type="entry name" value="SecDF_P1_head"/>
</dbReference>
<keyword evidence="5 11" id="KW-0653">Protein transport</keyword>
<evidence type="ECO:0000256" key="3">
    <source>
        <dbReference type="ARBA" id="ARBA00022475"/>
    </source>
</evidence>
<gene>
    <name evidence="11" type="primary">secD</name>
    <name evidence="16" type="ORF">BJI67_07115</name>
</gene>
<evidence type="ECO:0000256" key="6">
    <source>
        <dbReference type="ARBA" id="ARBA00022989"/>
    </source>
</evidence>
<keyword evidence="3 11" id="KW-1003">Cell membrane</keyword>
<evidence type="ECO:0000256" key="11">
    <source>
        <dbReference type="HAMAP-Rule" id="MF_01463"/>
    </source>
</evidence>
<dbReference type="GO" id="GO:0015450">
    <property type="term" value="F:protein-transporting ATPase activity"/>
    <property type="evidence" value="ECO:0007669"/>
    <property type="project" value="InterPro"/>
</dbReference>
<dbReference type="GO" id="GO:0005886">
    <property type="term" value="C:plasma membrane"/>
    <property type="evidence" value="ECO:0007669"/>
    <property type="project" value="UniProtKB-SubCell"/>
</dbReference>
<feature type="transmembrane region" description="Helical" evidence="11">
    <location>
        <begin position="480"/>
        <end position="500"/>
    </location>
</feature>
<evidence type="ECO:0000256" key="7">
    <source>
        <dbReference type="ARBA" id="ARBA00023010"/>
    </source>
</evidence>
<evidence type="ECO:0000259" key="15">
    <source>
        <dbReference type="Pfam" id="PF22599"/>
    </source>
</evidence>
<feature type="domain" description="SecDF P1 head subdomain" evidence="15">
    <location>
        <begin position="305"/>
        <end position="434"/>
    </location>
</feature>
<reference evidence="16 17" key="1">
    <citation type="submission" date="2016-09" db="EMBL/GenBank/DDBJ databases">
        <title>Acidihalobacter prosperus V6 (DSM14174).</title>
        <authorList>
            <person name="Khaleque H.N."/>
            <person name="Ramsay J.P."/>
            <person name="Murphy R.J.T."/>
            <person name="Kaksonen A.H."/>
            <person name="Boxall N.J."/>
            <person name="Watkin E.L.J."/>
        </authorList>
    </citation>
    <scope>NUCLEOTIDE SEQUENCE [LARGE SCALE GENOMIC DNA]</scope>
    <source>
        <strain evidence="16 17">V6</strain>
    </source>
</reference>
<feature type="transmembrane region" description="Helical" evidence="11">
    <location>
        <begin position="506"/>
        <end position="530"/>
    </location>
</feature>
<dbReference type="InterPro" id="IPR001036">
    <property type="entry name" value="Acrflvin-R"/>
</dbReference>
<sequence>MNRYPLWKYLLIVAVVVVGLLYALPNLYGEDPAIQISHRDTPVSDALGAQLGSILDKEHIRYKRIEHENNTYLIRFYDTEEQLKAIDPLKSSLGNRYIVAVNLAPSTPKWLRDLGAQPMYLGLDLRGGVHFLLQIDMGAAVEQVLDRDEAGIRRYLMSKQIRYTEVSRNKEALYIDFPNTVQRDKAQGVLGSEYSDLSFTPVQHAGMPALAAHMSQAALAQTQRYAMEQNITTLRNRVNELGVAEPVIQQQGKDRIVVELPGVQDTARAKDILGATAGLEFRLVSRQGDAAQAASTGNVPPNTRLFHERDGQPILLQRHVILTGDYVVNAASGFAQQSNSPAVFITLNAEGAHLMSDATRNNVGRLMAVVYIESKPVTEKINGKSVVTHKKTEEVINVARIQEQLGKRFQITGLDSPQQARNLALLLRAGSLAAPMTIIEERTVGPSLGKENIQQGFNSAVIGFLLVVLFMAVYYRLFGLVANLALIANVVLIVAVMSMIQATLTLPGIAGITLTVGMAVDANVLIFERIREELRHGNTPQASIHAGYERAFGTIADSNITTLIAALMLFAFGTGPVKGFAVTLSIGIVTSMFTAIMGTRAVVNLVYGRRRVKSLAI</sequence>
<dbReference type="RefSeq" id="WP_070072444.1">
    <property type="nucleotide sequence ID" value="NZ_CP017448.1"/>
</dbReference>
<evidence type="ECO:0000256" key="10">
    <source>
        <dbReference type="ARBA" id="ARBA00068220"/>
    </source>
</evidence>
<dbReference type="InterPro" id="IPR022646">
    <property type="entry name" value="SecD/SecF_CS"/>
</dbReference>
<dbReference type="FunFam" id="1.20.1640.10:FF:000004">
    <property type="entry name" value="Protein translocase subunit SecD"/>
    <property type="match status" value="1"/>
</dbReference>
<dbReference type="InterPro" id="IPR027398">
    <property type="entry name" value="SecD-TM"/>
</dbReference>
<dbReference type="SUPFAM" id="SSF82866">
    <property type="entry name" value="Multidrug efflux transporter AcrB transmembrane domain"/>
    <property type="match status" value="1"/>
</dbReference>
<comment type="subcellular location">
    <subcellularLocation>
        <location evidence="1 11">Cell membrane</location>
        <topology evidence="1 11">Multi-pass membrane protein</topology>
    </subcellularLocation>
</comment>
<dbReference type="InterPro" id="IPR005791">
    <property type="entry name" value="SecD"/>
</dbReference>
<protein>
    <recommendedName>
        <fullName evidence="10 11">Protein translocase subunit SecD</fullName>
    </recommendedName>
</protein>
<dbReference type="KEGG" id="aaeo:BJI67_07115"/>
<dbReference type="Gene3D" id="3.30.70.3400">
    <property type="match status" value="2"/>
</dbReference>
<dbReference type="Pfam" id="PF07549">
    <property type="entry name" value="Sec_GG"/>
    <property type="match status" value="1"/>
</dbReference>